<dbReference type="Proteomes" id="UP000279307">
    <property type="component" value="Chromosome 4"/>
</dbReference>
<evidence type="ECO:0000259" key="1">
    <source>
        <dbReference type="Pfam" id="PF16064"/>
    </source>
</evidence>
<gene>
    <name evidence="2" type="ORF">DMN91_004355</name>
</gene>
<reference evidence="2 3" key="1">
    <citation type="journal article" date="2018" name="Genome Res.">
        <title>The genomic architecture and molecular evolution of ant odorant receptors.</title>
        <authorList>
            <person name="McKenzie S.K."/>
            <person name="Kronauer D.J.C."/>
        </authorList>
    </citation>
    <scope>NUCLEOTIDE SEQUENCE [LARGE SCALE GENOMIC DNA]</scope>
    <source>
        <strain evidence="2">Clonal line C1</strain>
    </source>
</reference>
<dbReference type="OrthoDB" id="7546850at2759"/>
<sequence>MDRGENIGNKRYSVIKFLMDNSYSEIPTSWLILDGNKQKCFWPPRTSNAASLIVNCTSPNLETWNQFEVNIIKHSTSLESARKSAADSNYQTTDEDKLGCGKRKHTLYNRYGSEQEESDNCEPRPCKIKRKTISINKSVSTFLSCPDNLRFNDVSDISNNNVVESWRNVTDAICNIPVSQPEKREILRANPEDTQISDIPIIFEDASLSENISERQEVQNVQEMQDSNIKEYFGQIIQTQEEIIHSQAQIRRAQAASNLMLRDIKELVNGMEEGMRSRAPLTTKGNDSLIAEILPLHTIETIRDFDSLLQNSDEAVMQFKQFLSKIGGNNPRDNIHRALSKLFSNECAIHCSWKGIRNNFKVADLYFIKIMRRDIILQYSTLTEAEFDTIVAEWLRFAKQRKQREEKGAHQKEVEQQNIENNN</sequence>
<proteinExistence type="predicted"/>
<dbReference type="Pfam" id="PF16064">
    <property type="entry name" value="DUF4806"/>
    <property type="match status" value="1"/>
</dbReference>
<organism evidence="2 3">
    <name type="scientific">Ooceraea biroi</name>
    <name type="common">Clonal raider ant</name>
    <name type="synonym">Cerapachys biroi</name>
    <dbReference type="NCBI Taxonomy" id="2015173"/>
    <lineage>
        <taxon>Eukaryota</taxon>
        <taxon>Metazoa</taxon>
        <taxon>Ecdysozoa</taxon>
        <taxon>Arthropoda</taxon>
        <taxon>Hexapoda</taxon>
        <taxon>Insecta</taxon>
        <taxon>Pterygota</taxon>
        <taxon>Neoptera</taxon>
        <taxon>Endopterygota</taxon>
        <taxon>Hymenoptera</taxon>
        <taxon>Apocrita</taxon>
        <taxon>Aculeata</taxon>
        <taxon>Formicoidea</taxon>
        <taxon>Formicidae</taxon>
        <taxon>Dorylinae</taxon>
        <taxon>Ooceraea</taxon>
    </lineage>
</organism>
<evidence type="ECO:0000313" key="2">
    <source>
        <dbReference type="EMBL" id="RLU24145.1"/>
    </source>
</evidence>
<comment type="caution">
    <text evidence="2">The sequence shown here is derived from an EMBL/GenBank/DDBJ whole genome shotgun (WGS) entry which is preliminary data.</text>
</comment>
<dbReference type="PANTHER" id="PTHR34153:SF2">
    <property type="entry name" value="SI:CH211-262H13.3-RELATED"/>
    <property type="match status" value="1"/>
</dbReference>
<dbReference type="PANTHER" id="PTHR34153">
    <property type="entry name" value="SI:CH211-262H13.3-RELATED-RELATED"/>
    <property type="match status" value="1"/>
</dbReference>
<name>A0A3L8DUJ0_OOCBI</name>
<protein>
    <recommendedName>
        <fullName evidence="1">DUF4806 domain-containing protein</fullName>
    </recommendedName>
</protein>
<evidence type="ECO:0000313" key="3">
    <source>
        <dbReference type="Proteomes" id="UP000279307"/>
    </source>
</evidence>
<dbReference type="AlphaFoldDB" id="A0A3L8DUJ0"/>
<feature type="domain" description="DUF4806" evidence="1">
    <location>
        <begin position="294"/>
        <end position="359"/>
    </location>
</feature>
<accession>A0A3L8DUJ0</accession>
<dbReference type="InterPro" id="IPR032071">
    <property type="entry name" value="DUF4806"/>
</dbReference>
<dbReference type="EMBL" id="QOIP01000004">
    <property type="protein sequence ID" value="RLU24145.1"/>
    <property type="molecule type" value="Genomic_DNA"/>
</dbReference>